<dbReference type="RefSeq" id="XP_012675606.1">
    <property type="nucleotide sequence ID" value="XM_012820152.2"/>
</dbReference>
<evidence type="ECO:0000256" key="10">
    <source>
        <dbReference type="SAM" id="Coils"/>
    </source>
</evidence>
<comment type="subcellular location">
    <subcellularLocation>
        <location evidence="1">Nucleus</location>
    </subcellularLocation>
</comment>
<feature type="compositionally biased region" description="Low complexity" evidence="11">
    <location>
        <begin position="237"/>
        <end position="270"/>
    </location>
</feature>
<evidence type="ECO:0000256" key="3">
    <source>
        <dbReference type="ARBA" id="ARBA00017540"/>
    </source>
</evidence>
<keyword evidence="10" id="KW-0175">Coiled coil</keyword>
<dbReference type="OrthoDB" id="3366661at2759"/>
<dbReference type="GeneTree" id="ENSGT00390000013931"/>
<dbReference type="GO" id="GO:0000381">
    <property type="term" value="P:regulation of alternative mRNA splicing, via spliceosome"/>
    <property type="evidence" value="ECO:0007669"/>
    <property type="project" value="InterPro"/>
</dbReference>
<feature type="compositionally biased region" description="Polar residues" evidence="11">
    <location>
        <begin position="369"/>
        <end position="388"/>
    </location>
</feature>
<evidence type="ECO:0000313" key="12">
    <source>
        <dbReference type="Proteomes" id="UP000515152"/>
    </source>
</evidence>
<evidence type="ECO:0000256" key="1">
    <source>
        <dbReference type="ARBA" id="ARBA00004123"/>
    </source>
</evidence>
<dbReference type="InterPro" id="IPR033757">
    <property type="entry name" value="WTAP"/>
</dbReference>
<evidence type="ECO:0000256" key="5">
    <source>
        <dbReference type="ARBA" id="ARBA00023187"/>
    </source>
</evidence>
<dbReference type="GO" id="GO:0016556">
    <property type="term" value="P:mRNA modification"/>
    <property type="evidence" value="ECO:0007669"/>
    <property type="project" value="InterPro"/>
</dbReference>
<sequence length="444" mass="47454">MTNEEPLPKKVRLSESDLKTLTREELCARWKQHDAYVQVLEAKYADLNSNDVTGLKESEEKLKQQQQESARRENILVMRLATKEQEMQECTTQIQYLKQVQQPSAAQLRSSMVDPAINLIFLKMKAELEQTKDKLEQAQNELSAWKFTPDSQTGKKLMGKCRMLIQENQELGRQLSQGRIAQLEAELALQKKYSEELKSSQDELNDFIIQLDEEVEGMQSTILTLQQQLKDTRQQLTQPPQAQGASATATAGPSRTAPSSPSTSSEPGAQTEPGPTPGTSATGKDCGRVTNGPTNGNNSGQRGGAAASGVAGLYQEGSSMEEDFPPSPLASSPAHGEGSKLSNHSEEAASQGGGERFVRRLSVGYESVDSPTGSEASATQHSNDTDSNADSHEAATAPVAKGSRTAGTRHATQNGLDSAAAAAAAAATTSATVTTNSSSTGSVL</sequence>
<reference evidence="13 14" key="1">
    <citation type="submission" date="2025-04" db="UniProtKB">
        <authorList>
            <consortium name="RefSeq"/>
        </authorList>
    </citation>
    <scope>IDENTIFICATION</scope>
</reference>
<evidence type="ECO:0000256" key="4">
    <source>
        <dbReference type="ARBA" id="ARBA00022664"/>
    </source>
</evidence>
<dbReference type="GeneID" id="105893695"/>
<dbReference type="RefSeq" id="XP_012675608.1">
    <property type="nucleotide sequence ID" value="XM_012820154.3"/>
</dbReference>
<gene>
    <name evidence="13 14 15 16" type="primary">LOC105893695</name>
</gene>
<dbReference type="PANTHER" id="PTHR15217">
    <property type="entry name" value="WILMS' TUMOR 1-ASSOCIATING PROTEIN"/>
    <property type="match status" value="1"/>
</dbReference>
<dbReference type="PANTHER" id="PTHR15217:SF0">
    <property type="entry name" value="PRE-MRNA-SPLICING REGULATOR WTAP"/>
    <property type="match status" value="1"/>
</dbReference>
<dbReference type="RefSeq" id="XP_031437218.1">
    <property type="nucleotide sequence ID" value="XM_031581358.1"/>
</dbReference>
<name>A0A6P8GDE5_CLUHA</name>
<organism evidence="12 16">
    <name type="scientific">Clupea harengus</name>
    <name type="common">Atlantic herring</name>
    <dbReference type="NCBI Taxonomy" id="7950"/>
    <lineage>
        <taxon>Eukaryota</taxon>
        <taxon>Metazoa</taxon>
        <taxon>Chordata</taxon>
        <taxon>Craniata</taxon>
        <taxon>Vertebrata</taxon>
        <taxon>Euteleostomi</taxon>
        <taxon>Actinopterygii</taxon>
        <taxon>Neopterygii</taxon>
        <taxon>Teleostei</taxon>
        <taxon>Clupei</taxon>
        <taxon>Clupeiformes</taxon>
        <taxon>Clupeoidei</taxon>
        <taxon>Clupeidae</taxon>
        <taxon>Clupea</taxon>
    </lineage>
</organism>
<evidence type="ECO:0000313" key="13">
    <source>
        <dbReference type="RefSeq" id="XP_012675605.1"/>
    </source>
</evidence>
<evidence type="ECO:0000256" key="8">
    <source>
        <dbReference type="ARBA" id="ARBA00032703"/>
    </source>
</evidence>
<dbReference type="Proteomes" id="UP000515152">
    <property type="component" value="Chromosome 15"/>
</dbReference>
<comment type="similarity">
    <text evidence="2">Belongs to the fl(2)d family.</text>
</comment>
<protein>
    <recommendedName>
        <fullName evidence="3">Pre-mRNA-splicing regulator WTAP</fullName>
    </recommendedName>
    <alternativeName>
        <fullName evidence="9">Female-lethal(2)D homolog</fullName>
    </alternativeName>
    <alternativeName>
        <fullName evidence="8">WT1-associated protein</fullName>
    </alternativeName>
    <alternativeName>
        <fullName evidence="7">Wilms tumor 1-associating protein</fullName>
    </alternativeName>
</protein>
<dbReference type="CTD" id="9589"/>
<evidence type="ECO:0000256" key="7">
    <source>
        <dbReference type="ARBA" id="ARBA00032336"/>
    </source>
</evidence>
<keyword evidence="5" id="KW-0508">mRNA splicing</keyword>
<accession>A0A6P8GDE5</accession>
<evidence type="ECO:0000256" key="11">
    <source>
        <dbReference type="SAM" id="MobiDB-lite"/>
    </source>
</evidence>
<feature type="compositionally biased region" description="Polar residues" evidence="11">
    <location>
        <begin position="291"/>
        <end position="300"/>
    </location>
</feature>
<keyword evidence="12" id="KW-1185">Reference proteome</keyword>
<evidence type="ECO:0000256" key="2">
    <source>
        <dbReference type="ARBA" id="ARBA00010313"/>
    </source>
</evidence>
<dbReference type="GO" id="GO:0005634">
    <property type="term" value="C:nucleus"/>
    <property type="evidence" value="ECO:0007669"/>
    <property type="project" value="UniProtKB-SubCell"/>
</dbReference>
<evidence type="ECO:0000256" key="6">
    <source>
        <dbReference type="ARBA" id="ARBA00023242"/>
    </source>
</evidence>
<dbReference type="KEGG" id="char:105893695"/>
<keyword evidence="4" id="KW-0507">mRNA processing</keyword>
<evidence type="ECO:0000256" key="9">
    <source>
        <dbReference type="ARBA" id="ARBA00033097"/>
    </source>
</evidence>
<dbReference type="RefSeq" id="XP_012675605.1">
    <property type="nucleotide sequence ID" value="XM_012820151.3"/>
</dbReference>
<dbReference type="Pfam" id="PF17098">
    <property type="entry name" value="Wtap"/>
    <property type="match status" value="1"/>
</dbReference>
<feature type="coiled-coil region" evidence="10">
    <location>
        <begin position="121"/>
        <end position="148"/>
    </location>
</feature>
<proteinExistence type="inferred from homology"/>
<evidence type="ECO:0000313" key="16">
    <source>
        <dbReference type="RefSeq" id="XP_031437218.1"/>
    </source>
</evidence>
<dbReference type="GO" id="GO:0042981">
    <property type="term" value="P:regulation of apoptotic process"/>
    <property type="evidence" value="ECO:0007669"/>
    <property type="project" value="Ensembl"/>
</dbReference>
<evidence type="ECO:0000313" key="14">
    <source>
        <dbReference type="RefSeq" id="XP_012675606.1"/>
    </source>
</evidence>
<dbReference type="AlphaFoldDB" id="A0A6P8GDE5"/>
<evidence type="ECO:0000313" key="15">
    <source>
        <dbReference type="RefSeq" id="XP_012675608.1"/>
    </source>
</evidence>
<dbReference type="GO" id="GO:0008380">
    <property type="term" value="P:RNA splicing"/>
    <property type="evidence" value="ECO:0007669"/>
    <property type="project" value="UniProtKB-KW"/>
</dbReference>
<keyword evidence="6" id="KW-0539">Nucleus</keyword>
<dbReference type="GO" id="GO:0006397">
    <property type="term" value="P:mRNA processing"/>
    <property type="evidence" value="ECO:0007669"/>
    <property type="project" value="UniProtKB-KW"/>
</dbReference>
<feature type="region of interest" description="Disordered" evidence="11">
    <location>
        <begin position="231"/>
        <end position="444"/>
    </location>
</feature>
<feature type="compositionally biased region" description="Low complexity" evidence="11">
    <location>
        <begin position="418"/>
        <end position="444"/>
    </location>
</feature>